<dbReference type="AlphaFoldDB" id="D1YVD4"/>
<gene>
    <name evidence="2" type="ordered locus">MCP_0334</name>
</gene>
<dbReference type="eggNOG" id="arCOG01084">
    <property type="taxonomic scope" value="Archaea"/>
</dbReference>
<reference evidence="3" key="3">
    <citation type="journal article" date="2011" name="PLoS ONE">
        <title>Genome sequence of a mesophilic hydrogenotrophic methanogen Methanocella paludicola, the first cultivated representative of the order Methanocellales.</title>
        <authorList>
            <person name="Sakai S."/>
            <person name="Takaki Y."/>
            <person name="Shimamura S."/>
            <person name="Sekine M."/>
            <person name="Tajima T."/>
            <person name="Kosugi H."/>
            <person name="Ichikawa N."/>
            <person name="Tasumi E."/>
            <person name="Hiraki A.T."/>
            <person name="Shimizu A."/>
            <person name="Kato Y."/>
            <person name="Nishiko R."/>
            <person name="Mori K."/>
            <person name="Fujita N."/>
            <person name="Imachi H."/>
            <person name="Takai K."/>
        </authorList>
    </citation>
    <scope>NUCLEOTIDE SEQUENCE [LARGE SCALE GENOMIC DNA]</scope>
    <source>
        <strain evidence="3">DSM 17711 / JCM 13418 / NBRC 101707 / SANAE</strain>
    </source>
</reference>
<dbReference type="PANTHER" id="PTHR42702">
    <property type="entry name" value="NUCLEOTIDE PYROPHOSPHOHYDROLASE"/>
    <property type="match status" value="1"/>
</dbReference>
<dbReference type="Gene3D" id="1.10.287.1080">
    <property type="entry name" value="MazG-like"/>
    <property type="match status" value="1"/>
</dbReference>
<keyword evidence="3" id="KW-1185">Reference proteome</keyword>
<dbReference type="GeneID" id="8680461"/>
<dbReference type="PANTHER" id="PTHR42702:SF1">
    <property type="entry name" value="REGULATORY PROTEIN FOR BETA-LACTAMASE"/>
    <property type="match status" value="1"/>
</dbReference>
<dbReference type="EMBL" id="AP011532">
    <property type="protein sequence ID" value="BAI60406.1"/>
    <property type="molecule type" value="Genomic_DNA"/>
</dbReference>
<dbReference type="CDD" id="cd11535">
    <property type="entry name" value="NTP-PPase_SsMazG"/>
    <property type="match status" value="1"/>
</dbReference>
<sequence length="96" mass="11106">MEIGEFQRLMKALYGANDAERGLQKTQLWFYEECGELAEAMRKNDKKAIEEEMADVFAWMVSMANMLDIDVEKACLEKYPMKCPRCGHLPCTCTEK</sequence>
<dbReference type="OrthoDB" id="49823at2157"/>
<dbReference type="InParanoid" id="D1YVD4"/>
<feature type="domain" description="NTP pyrophosphohydrolase MazG-like" evidence="1">
    <location>
        <begin position="24"/>
        <end position="86"/>
    </location>
</feature>
<protein>
    <submittedName>
        <fullName evidence="2">Pyrophosphohydrolase</fullName>
    </submittedName>
</protein>
<evidence type="ECO:0000313" key="2">
    <source>
        <dbReference type="EMBL" id="BAI60406.1"/>
    </source>
</evidence>
<dbReference type="RefSeq" id="WP_012899086.1">
    <property type="nucleotide sequence ID" value="NC_013665.1"/>
</dbReference>
<reference evidence="2 3" key="2">
    <citation type="journal article" date="2008" name="Int. J. Syst. Evol. Microbiol.">
        <title>Methanocella paludicola gen. nov., sp. nov., a methane-producing archaeon, the first isolate of the lineage 'Rice Cluster I', and proposal of the new archaeal order Methanocellales ord. nov.</title>
        <authorList>
            <person name="Sakai S."/>
            <person name="Imachi H."/>
            <person name="Hanada S."/>
            <person name="Ohashi A."/>
            <person name="Harada H."/>
            <person name="Kamagata Y."/>
        </authorList>
    </citation>
    <scope>NUCLEOTIDE SEQUENCE [LARGE SCALE GENOMIC DNA]</scope>
    <source>
        <strain evidence="3">DSM 17711 / JCM 13418 / NBRC 101707 / SANAE</strain>
    </source>
</reference>
<reference evidence="2 3" key="1">
    <citation type="journal article" date="2007" name="Appl. Environ. Microbiol.">
        <title>Isolation of key methanogens for global methane emission from rice paddy fields: a novel isolate affiliated with the clone cluster rice cluster I.</title>
        <authorList>
            <person name="Sakai S."/>
            <person name="Imachi H."/>
            <person name="Sekiguchi Y."/>
            <person name="Ohashi A."/>
            <person name="Harada H."/>
            <person name="Kamagata Y."/>
        </authorList>
    </citation>
    <scope>NUCLEOTIDE SEQUENCE [LARGE SCALE GENOMIC DNA]</scope>
    <source>
        <strain evidence="3">DSM 17711 / JCM 13418 / NBRC 101707 / SANAE</strain>
    </source>
</reference>
<proteinExistence type="predicted"/>
<organism evidence="2 3">
    <name type="scientific">Methanocella paludicola (strain DSM 17711 / JCM 13418 / NBRC 101707 / SANAE)</name>
    <dbReference type="NCBI Taxonomy" id="304371"/>
    <lineage>
        <taxon>Archaea</taxon>
        <taxon>Methanobacteriati</taxon>
        <taxon>Methanobacteriota</taxon>
        <taxon>Stenosarchaea group</taxon>
        <taxon>Methanomicrobia</taxon>
        <taxon>Methanocellales</taxon>
        <taxon>Methanocellaceae</taxon>
        <taxon>Methanocella</taxon>
    </lineage>
</organism>
<dbReference type="Proteomes" id="UP000001882">
    <property type="component" value="Chromosome"/>
</dbReference>
<dbReference type="STRING" id="304371.MCP_0334"/>
<evidence type="ECO:0000313" key="3">
    <source>
        <dbReference type="Proteomes" id="UP000001882"/>
    </source>
</evidence>
<dbReference type="KEGG" id="mpd:MCP_0334"/>
<dbReference type="Pfam" id="PF03819">
    <property type="entry name" value="MazG"/>
    <property type="match status" value="1"/>
</dbReference>
<dbReference type="SUPFAM" id="SSF101386">
    <property type="entry name" value="all-alpha NTP pyrophosphatases"/>
    <property type="match status" value="1"/>
</dbReference>
<dbReference type="InterPro" id="IPR004518">
    <property type="entry name" value="MazG-like_dom"/>
</dbReference>
<accession>D1YVD4</accession>
<name>D1YVD4_METPS</name>
<evidence type="ECO:0000259" key="1">
    <source>
        <dbReference type="Pfam" id="PF03819"/>
    </source>
</evidence>
<dbReference type="GO" id="GO:0016787">
    <property type="term" value="F:hydrolase activity"/>
    <property type="evidence" value="ECO:0007669"/>
    <property type="project" value="UniProtKB-KW"/>
</dbReference>